<accession>A0AA41Q8I3</accession>
<dbReference type="PROSITE" id="PS51257">
    <property type="entry name" value="PROKAR_LIPOPROTEIN"/>
    <property type="match status" value="1"/>
</dbReference>
<sequence>MMSRKWVSGISVGAAVAAVFALGACTRVDEERRPVGQGAPQAGGESPAVAATPAPPASATASATASETASEAPTDAATDASATATETPAQEASPTPEETPAPVSTDILPPSNDPVVLKYWDRAKEIPNCVADFYSMGCQSDMLRLRFGPMWEALNVENPRPEPGAFQPHVSSREESAQAANATRVVGNGEPAGGNSTPVLSPAP</sequence>
<evidence type="ECO:0000313" key="3">
    <source>
        <dbReference type="Proteomes" id="UP001165378"/>
    </source>
</evidence>
<dbReference type="Proteomes" id="UP001165378">
    <property type="component" value="Unassembled WGS sequence"/>
</dbReference>
<keyword evidence="3" id="KW-1185">Reference proteome</keyword>
<feature type="region of interest" description="Disordered" evidence="1">
    <location>
        <begin position="32"/>
        <end position="112"/>
    </location>
</feature>
<protein>
    <recommendedName>
        <fullName evidence="4">Lipoprotein</fullName>
    </recommendedName>
</protein>
<organism evidence="2 3">
    <name type="scientific">Yinghuangia soli</name>
    <dbReference type="NCBI Taxonomy" id="2908204"/>
    <lineage>
        <taxon>Bacteria</taxon>
        <taxon>Bacillati</taxon>
        <taxon>Actinomycetota</taxon>
        <taxon>Actinomycetes</taxon>
        <taxon>Kitasatosporales</taxon>
        <taxon>Streptomycetaceae</taxon>
        <taxon>Yinghuangia</taxon>
    </lineage>
</organism>
<reference evidence="2" key="1">
    <citation type="submission" date="2022-01" db="EMBL/GenBank/DDBJ databases">
        <title>Genome-Based Taxonomic Classification of the Phylum Actinobacteria.</title>
        <authorList>
            <person name="Gao Y."/>
        </authorList>
    </citation>
    <scope>NUCLEOTIDE SEQUENCE</scope>
    <source>
        <strain evidence="2">KLBMP 8922</strain>
    </source>
</reference>
<evidence type="ECO:0000256" key="1">
    <source>
        <dbReference type="SAM" id="MobiDB-lite"/>
    </source>
</evidence>
<feature type="region of interest" description="Disordered" evidence="1">
    <location>
        <begin position="160"/>
        <end position="204"/>
    </location>
</feature>
<feature type="compositionally biased region" description="Polar residues" evidence="1">
    <location>
        <begin position="194"/>
        <end position="204"/>
    </location>
</feature>
<dbReference type="AlphaFoldDB" id="A0AA41Q8I3"/>
<name>A0AA41Q8I3_9ACTN</name>
<evidence type="ECO:0008006" key="4">
    <source>
        <dbReference type="Google" id="ProtNLM"/>
    </source>
</evidence>
<dbReference type="EMBL" id="JAKFHA010000045">
    <property type="protein sequence ID" value="MCF2533197.1"/>
    <property type="molecule type" value="Genomic_DNA"/>
</dbReference>
<dbReference type="RefSeq" id="WP_235057973.1">
    <property type="nucleotide sequence ID" value="NZ_JAKFHA010000045.1"/>
</dbReference>
<feature type="compositionally biased region" description="Low complexity" evidence="1">
    <location>
        <begin position="45"/>
        <end position="105"/>
    </location>
</feature>
<proteinExistence type="predicted"/>
<gene>
    <name evidence="2" type="ORF">LZ495_39100</name>
</gene>
<evidence type="ECO:0000313" key="2">
    <source>
        <dbReference type="EMBL" id="MCF2533197.1"/>
    </source>
</evidence>
<comment type="caution">
    <text evidence="2">The sequence shown here is derived from an EMBL/GenBank/DDBJ whole genome shotgun (WGS) entry which is preliminary data.</text>
</comment>